<proteinExistence type="predicted"/>
<dbReference type="OrthoDB" id="904489at2759"/>
<evidence type="ECO:0000313" key="2">
    <source>
        <dbReference type="EMBL" id="GFQ03977.1"/>
    </source>
</evidence>
<dbReference type="EMBL" id="BMAC01000890">
    <property type="protein sequence ID" value="GFQ03977.1"/>
    <property type="molecule type" value="Genomic_DNA"/>
</dbReference>
<name>A0A830CXM2_9LAMI</name>
<dbReference type="InterPro" id="IPR055357">
    <property type="entry name" value="LRR_At1g61320_AtMIF1"/>
</dbReference>
<dbReference type="Pfam" id="PF23622">
    <property type="entry name" value="LRR_At1g61320_AtMIF1"/>
    <property type="match status" value="1"/>
</dbReference>
<dbReference type="SUPFAM" id="SSF52058">
    <property type="entry name" value="L domain-like"/>
    <property type="match status" value="1"/>
</dbReference>
<evidence type="ECO:0000313" key="3">
    <source>
        <dbReference type="Proteomes" id="UP000653305"/>
    </source>
</evidence>
<dbReference type="PANTHER" id="PTHR34145">
    <property type="entry name" value="OS02G0105600 PROTEIN"/>
    <property type="match status" value="1"/>
</dbReference>
<sequence length="208" mass="23690">MPSLEHFALRYCSLQPNLKTPCNSLKTLKLSKVKGPPGSLECILSACVSLCSLTIKMCEFPSKLCFRGPNLQLKCITIHDCDGLEEIEFYASNLMTLEFYSINMVKFIFDYVPKLESIYLSAMVEEVMHFVCRRLGKDVPHLKTLVLDLIEDFFELPTPGGVSYGAAMRYSWTDEEKDVVRHSHLKKVELSGFGGTENESGTQWIWWD</sequence>
<gene>
    <name evidence="2" type="ORF">PHJA_002541600</name>
</gene>
<dbReference type="InterPro" id="IPR032675">
    <property type="entry name" value="LRR_dom_sf"/>
</dbReference>
<evidence type="ECO:0000259" key="1">
    <source>
        <dbReference type="Pfam" id="PF23622"/>
    </source>
</evidence>
<accession>A0A830CXM2</accession>
<feature type="domain" description="At1g61320/AtMIF1 LRR" evidence="1">
    <location>
        <begin position="3"/>
        <end position="154"/>
    </location>
</feature>
<protein>
    <submittedName>
        <fullName evidence="2">Putative F-box protein at1g67390</fullName>
    </submittedName>
</protein>
<keyword evidence="3" id="KW-1185">Reference proteome</keyword>
<organism evidence="2 3">
    <name type="scientific">Phtheirospermum japonicum</name>
    <dbReference type="NCBI Taxonomy" id="374723"/>
    <lineage>
        <taxon>Eukaryota</taxon>
        <taxon>Viridiplantae</taxon>
        <taxon>Streptophyta</taxon>
        <taxon>Embryophyta</taxon>
        <taxon>Tracheophyta</taxon>
        <taxon>Spermatophyta</taxon>
        <taxon>Magnoliopsida</taxon>
        <taxon>eudicotyledons</taxon>
        <taxon>Gunneridae</taxon>
        <taxon>Pentapetalae</taxon>
        <taxon>asterids</taxon>
        <taxon>lamiids</taxon>
        <taxon>Lamiales</taxon>
        <taxon>Orobanchaceae</taxon>
        <taxon>Orobanchaceae incertae sedis</taxon>
        <taxon>Phtheirospermum</taxon>
    </lineage>
</organism>
<comment type="caution">
    <text evidence="2">The sequence shown here is derived from an EMBL/GenBank/DDBJ whole genome shotgun (WGS) entry which is preliminary data.</text>
</comment>
<reference evidence="2" key="1">
    <citation type="submission" date="2020-07" db="EMBL/GenBank/DDBJ databases">
        <title>Ethylene signaling mediates host invasion by parasitic plants.</title>
        <authorList>
            <person name="Yoshida S."/>
        </authorList>
    </citation>
    <scope>NUCLEOTIDE SEQUENCE</scope>
    <source>
        <strain evidence="2">Okayama</strain>
    </source>
</reference>
<dbReference type="Gene3D" id="3.80.10.10">
    <property type="entry name" value="Ribonuclease Inhibitor"/>
    <property type="match status" value="1"/>
</dbReference>
<dbReference type="Proteomes" id="UP000653305">
    <property type="component" value="Unassembled WGS sequence"/>
</dbReference>
<dbReference type="AlphaFoldDB" id="A0A830CXM2"/>
<dbReference type="InterPro" id="IPR053772">
    <property type="entry name" value="At1g61320/At1g61330-like"/>
</dbReference>
<dbReference type="PANTHER" id="PTHR34145:SF28">
    <property type="entry name" value="F-BOX DOMAIN-CONTAINING PROTEIN"/>
    <property type="match status" value="1"/>
</dbReference>